<feature type="domain" description="Thioredoxin-like fold" evidence="1">
    <location>
        <begin position="177"/>
        <end position="326"/>
    </location>
</feature>
<dbReference type="InterPro" id="IPR036249">
    <property type="entry name" value="Thioredoxin-like_sf"/>
</dbReference>
<dbReference type="EMBL" id="NSIT01000033">
    <property type="protein sequence ID" value="PJE80080.1"/>
    <property type="molecule type" value="Genomic_DNA"/>
</dbReference>
<evidence type="ECO:0000259" key="1">
    <source>
        <dbReference type="Pfam" id="PF13462"/>
    </source>
</evidence>
<dbReference type="InterPro" id="IPR012336">
    <property type="entry name" value="Thioredoxin-like_fold"/>
</dbReference>
<dbReference type="SUPFAM" id="SSF58113">
    <property type="entry name" value="Apolipoprotein A-I"/>
    <property type="match status" value="1"/>
</dbReference>
<dbReference type="Pfam" id="PF13462">
    <property type="entry name" value="Thioredoxin_4"/>
    <property type="match status" value="1"/>
</dbReference>
<comment type="caution">
    <text evidence="2">The sequence shown here is derived from an EMBL/GenBank/DDBJ whole genome shotgun (WGS) entry which is preliminary data.</text>
</comment>
<sequence length="344" mass="39136">MKRIIALPLLLSFCLSGLSGVVMGEDTASSSLFTWKDKEFKLDDLPASLQQAYYDIEMKAKESKEQLLDEALLEQYIQELAQRQHKATEEVRAELLKVKPATEEQIKSLYEETKDRIHTSYDDVKAQIKQYIEQTEIMKKREALIAEQKATGKFSSKLMEPVKPMFHMNVAAFPSKGSSKPVIQLVEFADYRCVYCKQAKDALQQLAKEFADKIQIVSVDYPLLDGNENGVSTLMAQGAYCAQQQGKYWDYNKLAFQQQSSLDNNSPEKIAQQLKLNIKSFTQCMALPESEQFVQHAKDLGKDYAIYATPTFFVNGQKVAIKTNFEDDIRSMVKSQLQTIKNKG</sequence>
<gene>
    <name evidence="2" type="ORF">CI610_00937</name>
</gene>
<dbReference type="Gene3D" id="3.40.30.10">
    <property type="entry name" value="Glutaredoxin"/>
    <property type="match status" value="1"/>
</dbReference>
<dbReference type="SUPFAM" id="SSF52833">
    <property type="entry name" value="Thioredoxin-like"/>
    <property type="match status" value="1"/>
</dbReference>
<protein>
    <recommendedName>
        <fullName evidence="1">Thioredoxin-like fold domain-containing protein</fullName>
    </recommendedName>
</protein>
<name>A0A2H9TA16_9ZZZZ</name>
<organism evidence="2">
    <name type="scientific">invertebrate metagenome</name>
    <dbReference type="NCBI Taxonomy" id="1711999"/>
    <lineage>
        <taxon>unclassified sequences</taxon>
        <taxon>metagenomes</taxon>
        <taxon>organismal metagenomes</taxon>
    </lineage>
</organism>
<evidence type="ECO:0000313" key="2">
    <source>
        <dbReference type="EMBL" id="PJE80080.1"/>
    </source>
</evidence>
<reference evidence="2" key="1">
    <citation type="journal article" date="2017" name="Appl. Environ. Microbiol.">
        <title>Molecular characterization of an Endozoicomonas-like organism causing infection in king scallop Pecten maximus L.</title>
        <authorList>
            <person name="Cano I."/>
            <person name="van Aerle R."/>
            <person name="Ross S."/>
            <person name="Verner-Jeffreys D.W."/>
            <person name="Paley R.K."/>
            <person name="Rimmer G."/>
            <person name="Ryder D."/>
            <person name="Hooper P."/>
            <person name="Stone D."/>
            <person name="Feist S.W."/>
        </authorList>
    </citation>
    <scope>NUCLEOTIDE SEQUENCE</scope>
</reference>
<proteinExistence type="predicted"/>
<dbReference type="AlphaFoldDB" id="A0A2H9TA16"/>
<accession>A0A2H9TA16</accession>